<dbReference type="GO" id="GO:0005975">
    <property type="term" value="P:carbohydrate metabolic process"/>
    <property type="evidence" value="ECO:0007669"/>
    <property type="project" value="InterPro"/>
</dbReference>
<dbReference type="Gene3D" id="3.20.20.370">
    <property type="entry name" value="Glycoside hydrolase/deacetylase"/>
    <property type="match status" value="1"/>
</dbReference>
<dbReference type="InterPro" id="IPR011330">
    <property type="entry name" value="Glyco_hydro/deAcase_b/a-brl"/>
</dbReference>
<dbReference type="GO" id="GO:0016810">
    <property type="term" value="F:hydrolase activity, acting on carbon-nitrogen (but not peptide) bonds"/>
    <property type="evidence" value="ECO:0007669"/>
    <property type="project" value="InterPro"/>
</dbReference>
<dbReference type="PANTHER" id="PTHR10587">
    <property type="entry name" value="GLYCOSYL TRANSFERASE-RELATED"/>
    <property type="match status" value="1"/>
</dbReference>
<evidence type="ECO:0000259" key="2">
    <source>
        <dbReference type="PROSITE" id="PS51677"/>
    </source>
</evidence>
<dbReference type="SUPFAM" id="SSF88713">
    <property type="entry name" value="Glycoside hydrolase/deacetylase"/>
    <property type="match status" value="1"/>
</dbReference>
<protein>
    <submittedName>
        <fullName evidence="3">Polysaccharide deacetylase family protein</fullName>
    </submittedName>
</protein>
<reference evidence="3 4" key="1">
    <citation type="submission" date="2018-09" db="EMBL/GenBank/DDBJ databases">
        <title>YIM 75000 draft genome.</title>
        <authorList>
            <person name="Tang S."/>
            <person name="Feng Y."/>
        </authorList>
    </citation>
    <scope>NUCLEOTIDE SEQUENCE [LARGE SCALE GENOMIC DNA]</scope>
    <source>
        <strain evidence="3 4">YIM 75000</strain>
    </source>
</reference>
<dbReference type="RefSeq" id="WP_119950599.1">
    <property type="nucleotide sequence ID" value="NZ_QZEZ01000005.1"/>
</dbReference>
<dbReference type="Proteomes" id="UP000265614">
    <property type="component" value="Unassembled WGS sequence"/>
</dbReference>
<evidence type="ECO:0000313" key="4">
    <source>
        <dbReference type="Proteomes" id="UP000265614"/>
    </source>
</evidence>
<feature type="signal peptide" evidence="1">
    <location>
        <begin position="1"/>
        <end position="20"/>
    </location>
</feature>
<dbReference type="InterPro" id="IPR002509">
    <property type="entry name" value="NODB_dom"/>
</dbReference>
<dbReference type="EMBL" id="QZEZ01000005">
    <property type="protein sequence ID" value="RJK95257.1"/>
    <property type="molecule type" value="Genomic_DNA"/>
</dbReference>
<evidence type="ECO:0000256" key="1">
    <source>
        <dbReference type="SAM" id="SignalP"/>
    </source>
</evidence>
<evidence type="ECO:0000313" key="3">
    <source>
        <dbReference type="EMBL" id="RJK95257.1"/>
    </source>
</evidence>
<keyword evidence="1" id="KW-0732">Signal</keyword>
<dbReference type="CDD" id="cd10917">
    <property type="entry name" value="CE4_NodB_like_6s_7s"/>
    <property type="match status" value="1"/>
</dbReference>
<accession>A0A3A3Z3Y5</accession>
<name>A0A3A3Z3Y5_9ACTN</name>
<organism evidence="3 4">
    <name type="scientific">Vallicoccus soli</name>
    <dbReference type="NCBI Taxonomy" id="2339232"/>
    <lineage>
        <taxon>Bacteria</taxon>
        <taxon>Bacillati</taxon>
        <taxon>Actinomycetota</taxon>
        <taxon>Actinomycetes</taxon>
        <taxon>Motilibacterales</taxon>
        <taxon>Vallicoccaceae</taxon>
        <taxon>Vallicoccus</taxon>
    </lineage>
</organism>
<dbReference type="Pfam" id="PF01522">
    <property type="entry name" value="Polysacc_deac_1"/>
    <property type="match status" value="1"/>
</dbReference>
<proteinExistence type="predicted"/>
<feature type="domain" description="NodB homology" evidence="2">
    <location>
        <begin position="161"/>
        <end position="341"/>
    </location>
</feature>
<feature type="chain" id="PRO_5039375996" evidence="1">
    <location>
        <begin position="21"/>
        <end position="345"/>
    </location>
</feature>
<comment type="caution">
    <text evidence="3">The sequence shown here is derived from an EMBL/GenBank/DDBJ whole genome shotgun (WGS) entry which is preliminary data.</text>
</comment>
<dbReference type="OrthoDB" id="9797391at2"/>
<gene>
    <name evidence="3" type="ORF">D5H78_11315</name>
</gene>
<dbReference type="PROSITE" id="PS51677">
    <property type="entry name" value="NODB"/>
    <property type="match status" value="1"/>
</dbReference>
<dbReference type="AlphaFoldDB" id="A0A3A3Z3Y5"/>
<keyword evidence="4" id="KW-1185">Reference proteome</keyword>
<dbReference type="InterPro" id="IPR050248">
    <property type="entry name" value="Polysacc_deacetylase_ArnD"/>
</dbReference>
<sequence length="345" mass="35651">MAPYRLLRSAVLPTAVAAVAALLTSAPAMPAAAAAPTVTVQGPQYDSPGATVPVVVTVTDPPSGYAVALTASADRGARTVCTGATWANPVRGTVSRRCYVTLPRTRGSHVLAGRAVLTRSGSPTVTVTGRGPRALRAEGVVTDGLTLAAAQAVEGCGNATQHVQLTFDDGGSASSIRSILGTLRRNGVRGRFFPTGTWARANPGLMREVRAGGHLLANHTDDHPALSALGDAAVAAQLRRGVAATTRPKLLRPPYGAGALSARVVRIAAEQGYAVCRWTSDTYDWEGASGRVLAERVRYGDARTPPVQRGGVVLMHGTGRHTADGLQGIIDAVRAKGLSLEPLRP</sequence>